<dbReference type="AlphaFoldDB" id="A0A0E9SGR6"/>
<evidence type="ECO:0000313" key="1">
    <source>
        <dbReference type="EMBL" id="JAH40579.1"/>
    </source>
</evidence>
<dbReference type="EMBL" id="GBXM01067998">
    <property type="protein sequence ID" value="JAH40579.1"/>
    <property type="molecule type" value="Transcribed_RNA"/>
</dbReference>
<organism evidence="1">
    <name type="scientific">Anguilla anguilla</name>
    <name type="common">European freshwater eel</name>
    <name type="synonym">Muraena anguilla</name>
    <dbReference type="NCBI Taxonomy" id="7936"/>
    <lineage>
        <taxon>Eukaryota</taxon>
        <taxon>Metazoa</taxon>
        <taxon>Chordata</taxon>
        <taxon>Craniata</taxon>
        <taxon>Vertebrata</taxon>
        <taxon>Euteleostomi</taxon>
        <taxon>Actinopterygii</taxon>
        <taxon>Neopterygii</taxon>
        <taxon>Teleostei</taxon>
        <taxon>Anguilliformes</taxon>
        <taxon>Anguillidae</taxon>
        <taxon>Anguilla</taxon>
    </lineage>
</organism>
<protein>
    <submittedName>
        <fullName evidence="1">Uncharacterized protein</fullName>
    </submittedName>
</protein>
<proteinExistence type="predicted"/>
<reference evidence="1" key="1">
    <citation type="submission" date="2014-11" db="EMBL/GenBank/DDBJ databases">
        <authorList>
            <person name="Amaro Gonzalez C."/>
        </authorList>
    </citation>
    <scope>NUCLEOTIDE SEQUENCE</scope>
</reference>
<name>A0A0E9SGR6_ANGAN</name>
<reference evidence="1" key="2">
    <citation type="journal article" date="2015" name="Fish Shellfish Immunol.">
        <title>Early steps in the European eel (Anguilla anguilla)-Vibrio vulnificus interaction in the gills: Role of the RtxA13 toxin.</title>
        <authorList>
            <person name="Callol A."/>
            <person name="Pajuelo D."/>
            <person name="Ebbesson L."/>
            <person name="Teles M."/>
            <person name="MacKenzie S."/>
            <person name="Amaro C."/>
        </authorList>
    </citation>
    <scope>NUCLEOTIDE SEQUENCE</scope>
</reference>
<accession>A0A0E9SGR6</accession>
<sequence length="52" mass="5874">MACSFYFWLRKCGTGLLLQVHTGFLFTSDYFPPSPISSKTRLSLPTVAAFRI</sequence>